<dbReference type="AlphaFoldDB" id="A0A3P7L9C8"/>
<evidence type="ECO:0000313" key="1">
    <source>
        <dbReference type="EMBL" id="VDN13214.1"/>
    </source>
</evidence>
<sequence length="135" mass="15117">MKLEDLQGEALQLKEAQKTLIWFATALKGKRKNLLKKVEKASNNLLSTCNNALSVAKDTLDQTATQCKKKVATVMNERKLLKLIAQQLLSLHLLVDKSSTRATTGVGNNMQCKHLHRSHMVSEPIANAKPLERWD</sequence>
<keyword evidence="2" id="KW-1185">Reference proteome</keyword>
<dbReference type="Proteomes" id="UP000281553">
    <property type="component" value="Unassembled WGS sequence"/>
</dbReference>
<protein>
    <submittedName>
        <fullName evidence="1">Uncharacterized protein</fullName>
    </submittedName>
</protein>
<evidence type="ECO:0000313" key="2">
    <source>
        <dbReference type="Proteomes" id="UP000281553"/>
    </source>
</evidence>
<name>A0A3P7L9C8_DIBLA</name>
<organism evidence="1 2">
    <name type="scientific">Dibothriocephalus latus</name>
    <name type="common">Fish tapeworm</name>
    <name type="synonym">Diphyllobothrium latum</name>
    <dbReference type="NCBI Taxonomy" id="60516"/>
    <lineage>
        <taxon>Eukaryota</taxon>
        <taxon>Metazoa</taxon>
        <taxon>Spiralia</taxon>
        <taxon>Lophotrochozoa</taxon>
        <taxon>Platyhelminthes</taxon>
        <taxon>Cestoda</taxon>
        <taxon>Eucestoda</taxon>
        <taxon>Diphyllobothriidea</taxon>
        <taxon>Diphyllobothriidae</taxon>
        <taxon>Dibothriocephalus</taxon>
    </lineage>
</organism>
<gene>
    <name evidence="1" type="ORF">DILT_LOCUS9045</name>
</gene>
<dbReference type="EMBL" id="UYRU01055864">
    <property type="protein sequence ID" value="VDN13214.1"/>
    <property type="molecule type" value="Genomic_DNA"/>
</dbReference>
<accession>A0A3P7L9C8</accession>
<reference evidence="1 2" key="1">
    <citation type="submission" date="2018-11" db="EMBL/GenBank/DDBJ databases">
        <authorList>
            <consortium name="Pathogen Informatics"/>
        </authorList>
    </citation>
    <scope>NUCLEOTIDE SEQUENCE [LARGE SCALE GENOMIC DNA]</scope>
</reference>
<proteinExistence type="predicted"/>